<evidence type="ECO:0000256" key="1">
    <source>
        <dbReference type="ARBA" id="ARBA00004613"/>
    </source>
</evidence>
<reference evidence="9 10" key="1">
    <citation type="journal article" date="2017" name="Nat. Ecol. Evol.">
        <title>Scallop genome provides insights into evolution of bilaterian karyotype and development.</title>
        <authorList>
            <person name="Wang S."/>
            <person name="Zhang J."/>
            <person name="Jiao W."/>
            <person name="Li J."/>
            <person name="Xun X."/>
            <person name="Sun Y."/>
            <person name="Guo X."/>
            <person name="Huan P."/>
            <person name="Dong B."/>
            <person name="Zhang L."/>
            <person name="Hu X."/>
            <person name="Sun X."/>
            <person name="Wang J."/>
            <person name="Zhao C."/>
            <person name="Wang Y."/>
            <person name="Wang D."/>
            <person name="Huang X."/>
            <person name="Wang R."/>
            <person name="Lv J."/>
            <person name="Li Y."/>
            <person name="Zhang Z."/>
            <person name="Liu B."/>
            <person name="Lu W."/>
            <person name="Hui Y."/>
            <person name="Liang J."/>
            <person name="Zhou Z."/>
            <person name="Hou R."/>
            <person name="Li X."/>
            <person name="Liu Y."/>
            <person name="Li H."/>
            <person name="Ning X."/>
            <person name="Lin Y."/>
            <person name="Zhao L."/>
            <person name="Xing Q."/>
            <person name="Dou J."/>
            <person name="Li Y."/>
            <person name="Mao J."/>
            <person name="Guo H."/>
            <person name="Dou H."/>
            <person name="Li T."/>
            <person name="Mu C."/>
            <person name="Jiang W."/>
            <person name="Fu Q."/>
            <person name="Fu X."/>
            <person name="Miao Y."/>
            <person name="Liu J."/>
            <person name="Yu Q."/>
            <person name="Li R."/>
            <person name="Liao H."/>
            <person name="Li X."/>
            <person name="Kong Y."/>
            <person name="Jiang Z."/>
            <person name="Chourrout D."/>
            <person name="Li R."/>
            <person name="Bao Z."/>
        </authorList>
    </citation>
    <scope>NUCLEOTIDE SEQUENCE [LARGE SCALE GENOMIC DNA]</scope>
    <source>
        <strain evidence="9 10">PY_sf001</strain>
    </source>
</reference>
<protein>
    <submittedName>
        <fullName evidence="9">Equistatin</fullName>
    </submittedName>
</protein>
<evidence type="ECO:0000256" key="2">
    <source>
        <dbReference type="ARBA" id="ARBA00022525"/>
    </source>
</evidence>
<dbReference type="InterPro" id="IPR000716">
    <property type="entry name" value="Thyroglobulin_1"/>
</dbReference>
<dbReference type="PROSITE" id="PS51162">
    <property type="entry name" value="THYROGLOBULIN_1_2"/>
    <property type="match status" value="3"/>
</dbReference>
<keyword evidence="10" id="KW-1185">Reference proteome</keyword>
<evidence type="ECO:0000256" key="7">
    <source>
        <dbReference type="SAM" id="SignalP"/>
    </source>
</evidence>
<dbReference type="SUPFAM" id="SSF57184">
    <property type="entry name" value="Growth factor receptor domain"/>
    <property type="match status" value="1"/>
</dbReference>
<accession>A0A210QUE6</accession>
<keyword evidence="2" id="KW-0964">Secreted</keyword>
<keyword evidence="5" id="KW-0340">Growth factor binding</keyword>
<dbReference type="InterPro" id="IPR051950">
    <property type="entry name" value="Dev_reg/Prot_inhib"/>
</dbReference>
<dbReference type="GO" id="GO:0005604">
    <property type="term" value="C:basement membrane"/>
    <property type="evidence" value="ECO:0007669"/>
    <property type="project" value="TreeGrafter"/>
</dbReference>
<dbReference type="OrthoDB" id="6083788at2759"/>
<evidence type="ECO:0000256" key="6">
    <source>
        <dbReference type="PROSITE-ProRule" id="PRU00500"/>
    </source>
</evidence>
<gene>
    <name evidence="9" type="ORF">KP79_PYT18541</name>
</gene>
<dbReference type="Gene3D" id="4.10.800.10">
    <property type="entry name" value="Thyroglobulin type-1"/>
    <property type="match status" value="3"/>
</dbReference>
<dbReference type="SUPFAM" id="SSF57610">
    <property type="entry name" value="Thyroglobulin type-1 domain"/>
    <property type="match status" value="3"/>
</dbReference>
<dbReference type="GO" id="GO:0007160">
    <property type="term" value="P:cell-matrix adhesion"/>
    <property type="evidence" value="ECO:0007669"/>
    <property type="project" value="TreeGrafter"/>
</dbReference>
<evidence type="ECO:0000256" key="4">
    <source>
        <dbReference type="ARBA" id="ARBA00023157"/>
    </source>
</evidence>
<comment type="subcellular location">
    <subcellularLocation>
        <location evidence="1">Secreted</location>
    </subcellularLocation>
</comment>
<dbReference type="PROSITE" id="PS00484">
    <property type="entry name" value="THYROGLOBULIN_1_1"/>
    <property type="match status" value="3"/>
</dbReference>
<comment type="caution">
    <text evidence="9">The sequence shown here is derived from an EMBL/GenBank/DDBJ whole genome shotgun (WGS) entry which is preliminary data.</text>
</comment>
<proteinExistence type="predicted"/>
<dbReference type="InterPro" id="IPR036857">
    <property type="entry name" value="Thyroglobulin_1_sf"/>
</dbReference>
<evidence type="ECO:0000256" key="5">
    <source>
        <dbReference type="ARBA" id="ARBA00023183"/>
    </source>
</evidence>
<evidence type="ECO:0000256" key="3">
    <source>
        <dbReference type="ARBA" id="ARBA00022737"/>
    </source>
</evidence>
<dbReference type="InterPro" id="IPR009030">
    <property type="entry name" value="Growth_fac_rcpt_cys_sf"/>
</dbReference>
<sequence>MIHFVVLVVTVGYASALVCTPELCKGIDRDTPLHCAGSVIKNGGFCGCSDTCAKVEGEACQATNMFGMIPAGRCDDGLECVHLAAEHSRLGLGQCQKKQVSSRSLDVHAQTRCEQMRAVQQISFVIYQGQWMAKCDAMGNFEPQQCDNQNKCFCVDIKTGVLLTERQLGQVFCSGSTSVDTWSSVSSRSLDVHAQTRCEQMRAVQQISFVIYQGQWMAKCDAMGNFEPQQCDNQNKCFCVDIKTGLLLTERQLGQVFCSRSTLVDTSSSDLMLSRDVERHATTVCQQTRAREMTSMIIYDGQWFPNCDLAGNFYARQCDNQHKCFCVDQTSGKLLTERQLGYIDCSTVSGA</sequence>
<dbReference type="EMBL" id="NEDP02001812">
    <property type="protein sequence ID" value="OWF52373.1"/>
    <property type="molecule type" value="Genomic_DNA"/>
</dbReference>
<dbReference type="PANTHER" id="PTHR12352">
    <property type="entry name" value="SECRETED MODULAR CALCIUM-BINDING PROTEIN"/>
    <property type="match status" value="1"/>
</dbReference>
<evidence type="ECO:0000313" key="9">
    <source>
        <dbReference type="EMBL" id="OWF52373.1"/>
    </source>
</evidence>
<name>A0A210QUE6_MIZYE</name>
<dbReference type="PANTHER" id="PTHR12352:SF3">
    <property type="entry name" value="NIDOGEN-2"/>
    <property type="match status" value="1"/>
</dbReference>
<dbReference type="AlphaFoldDB" id="A0A210QUE6"/>
<dbReference type="SMART" id="SM00211">
    <property type="entry name" value="TY"/>
    <property type="match status" value="3"/>
</dbReference>
<keyword evidence="7" id="KW-0732">Signal</keyword>
<dbReference type="Pfam" id="PF00086">
    <property type="entry name" value="Thyroglobulin_1"/>
    <property type="match status" value="3"/>
</dbReference>
<feature type="domain" description="Thyroglobulin type-1" evidence="8">
    <location>
        <begin position="195"/>
        <end position="258"/>
    </location>
</feature>
<dbReference type="SMART" id="SM00121">
    <property type="entry name" value="IB"/>
    <property type="match status" value="1"/>
</dbReference>
<dbReference type="Gene3D" id="4.10.40.20">
    <property type="match status" value="1"/>
</dbReference>
<dbReference type="GO" id="GO:0005615">
    <property type="term" value="C:extracellular space"/>
    <property type="evidence" value="ECO:0007669"/>
    <property type="project" value="TreeGrafter"/>
</dbReference>
<dbReference type="Proteomes" id="UP000242188">
    <property type="component" value="Unassembled WGS sequence"/>
</dbReference>
<comment type="caution">
    <text evidence="6">Lacks conserved residue(s) required for the propagation of feature annotation.</text>
</comment>
<evidence type="ECO:0000313" key="10">
    <source>
        <dbReference type="Proteomes" id="UP000242188"/>
    </source>
</evidence>
<dbReference type="GO" id="GO:0019838">
    <property type="term" value="F:growth factor binding"/>
    <property type="evidence" value="ECO:0007669"/>
    <property type="project" value="UniProtKB-KW"/>
</dbReference>
<keyword evidence="3" id="KW-0677">Repeat</keyword>
<feature type="domain" description="Thyroglobulin type-1" evidence="8">
    <location>
        <begin position="110"/>
        <end position="173"/>
    </location>
</feature>
<feature type="chain" id="PRO_5012125979" evidence="7">
    <location>
        <begin position="17"/>
        <end position="351"/>
    </location>
</feature>
<feature type="domain" description="Thyroglobulin type-1" evidence="8">
    <location>
        <begin position="282"/>
        <end position="345"/>
    </location>
</feature>
<feature type="signal peptide" evidence="7">
    <location>
        <begin position="1"/>
        <end position="16"/>
    </location>
</feature>
<evidence type="ECO:0000259" key="8">
    <source>
        <dbReference type="PROSITE" id="PS51162"/>
    </source>
</evidence>
<dbReference type="InterPro" id="IPR000867">
    <property type="entry name" value="IGFBP-like"/>
</dbReference>
<organism evidence="9 10">
    <name type="scientific">Mizuhopecten yessoensis</name>
    <name type="common">Japanese scallop</name>
    <name type="synonym">Patinopecten yessoensis</name>
    <dbReference type="NCBI Taxonomy" id="6573"/>
    <lineage>
        <taxon>Eukaryota</taxon>
        <taxon>Metazoa</taxon>
        <taxon>Spiralia</taxon>
        <taxon>Lophotrochozoa</taxon>
        <taxon>Mollusca</taxon>
        <taxon>Bivalvia</taxon>
        <taxon>Autobranchia</taxon>
        <taxon>Pteriomorphia</taxon>
        <taxon>Pectinida</taxon>
        <taxon>Pectinoidea</taxon>
        <taxon>Pectinidae</taxon>
        <taxon>Mizuhopecten</taxon>
    </lineage>
</organism>
<keyword evidence="4" id="KW-1015">Disulfide bond</keyword>